<keyword evidence="3" id="KW-1185">Reference proteome</keyword>
<dbReference type="Gramene" id="GBG81976">
    <property type="protein sequence ID" value="GBG81976"/>
    <property type="gene ID" value="CBR_g34155"/>
</dbReference>
<evidence type="ECO:0000313" key="2">
    <source>
        <dbReference type="EMBL" id="GBG81976.1"/>
    </source>
</evidence>
<dbReference type="AlphaFoldDB" id="A0A388LI27"/>
<feature type="compositionally biased region" description="Acidic residues" evidence="1">
    <location>
        <begin position="99"/>
        <end position="108"/>
    </location>
</feature>
<name>A0A388LI27_CHABU</name>
<evidence type="ECO:0000256" key="1">
    <source>
        <dbReference type="SAM" id="MobiDB-lite"/>
    </source>
</evidence>
<feature type="region of interest" description="Disordered" evidence="1">
    <location>
        <begin position="78"/>
        <end position="126"/>
    </location>
</feature>
<accession>A0A388LI27</accession>
<dbReference type="Proteomes" id="UP000265515">
    <property type="component" value="Unassembled WGS sequence"/>
</dbReference>
<sequence length="126" mass="14289">MMVSHGQIEIWTRHLSTGSRTRVHTRKRNELVSESLPFDVEEEEGKRKRRSGVGRGGVEEGDIHALWSLRERRVHARKRNELVSESLTLGVDTGGRGGEEEEEEEEEAEGRRKRKRSGGAGRGTED</sequence>
<protein>
    <submittedName>
        <fullName evidence="2">Uncharacterized protein</fullName>
    </submittedName>
</protein>
<dbReference type="EMBL" id="BFEA01000392">
    <property type="protein sequence ID" value="GBG81976.1"/>
    <property type="molecule type" value="Genomic_DNA"/>
</dbReference>
<reference evidence="2 3" key="1">
    <citation type="journal article" date="2018" name="Cell">
        <title>The Chara Genome: Secondary Complexity and Implications for Plant Terrestrialization.</title>
        <authorList>
            <person name="Nishiyama T."/>
            <person name="Sakayama H."/>
            <person name="Vries J.D."/>
            <person name="Buschmann H."/>
            <person name="Saint-Marcoux D."/>
            <person name="Ullrich K.K."/>
            <person name="Haas F.B."/>
            <person name="Vanderstraeten L."/>
            <person name="Becker D."/>
            <person name="Lang D."/>
            <person name="Vosolsobe S."/>
            <person name="Rombauts S."/>
            <person name="Wilhelmsson P.K.I."/>
            <person name="Janitza P."/>
            <person name="Kern R."/>
            <person name="Heyl A."/>
            <person name="Rumpler F."/>
            <person name="Villalobos L.I.A.C."/>
            <person name="Clay J.M."/>
            <person name="Skokan R."/>
            <person name="Toyoda A."/>
            <person name="Suzuki Y."/>
            <person name="Kagoshima H."/>
            <person name="Schijlen E."/>
            <person name="Tajeshwar N."/>
            <person name="Catarino B."/>
            <person name="Hetherington A.J."/>
            <person name="Saltykova A."/>
            <person name="Bonnot C."/>
            <person name="Breuninger H."/>
            <person name="Symeonidi A."/>
            <person name="Radhakrishnan G.V."/>
            <person name="Van Nieuwerburgh F."/>
            <person name="Deforce D."/>
            <person name="Chang C."/>
            <person name="Karol K.G."/>
            <person name="Hedrich R."/>
            <person name="Ulvskov P."/>
            <person name="Glockner G."/>
            <person name="Delwiche C.F."/>
            <person name="Petrasek J."/>
            <person name="Van de Peer Y."/>
            <person name="Friml J."/>
            <person name="Beilby M."/>
            <person name="Dolan L."/>
            <person name="Kohara Y."/>
            <person name="Sugano S."/>
            <person name="Fujiyama A."/>
            <person name="Delaux P.-M."/>
            <person name="Quint M."/>
            <person name="TheiBen G."/>
            <person name="Hagemann M."/>
            <person name="Harholt J."/>
            <person name="Dunand C."/>
            <person name="Zachgo S."/>
            <person name="Langdale J."/>
            <person name="Maumus F."/>
            <person name="Straeten D.V.D."/>
            <person name="Gould S.B."/>
            <person name="Rensing S.A."/>
        </authorList>
    </citation>
    <scope>NUCLEOTIDE SEQUENCE [LARGE SCALE GENOMIC DNA]</scope>
    <source>
        <strain evidence="2 3">S276</strain>
    </source>
</reference>
<gene>
    <name evidence="2" type="ORF">CBR_g34155</name>
</gene>
<organism evidence="2 3">
    <name type="scientific">Chara braunii</name>
    <name type="common">Braun's stonewort</name>
    <dbReference type="NCBI Taxonomy" id="69332"/>
    <lineage>
        <taxon>Eukaryota</taxon>
        <taxon>Viridiplantae</taxon>
        <taxon>Streptophyta</taxon>
        <taxon>Charophyceae</taxon>
        <taxon>Charales</taxon>
        <taxon>Characeae</taxon>
        <taxon>Chara</taxon>
    </lineage>
</organism>
<feature type="region of interest" description="Disordered" evidence="1">
    <location>
        <begin position="38"/>
        <end position="62"/>
    </location>
</feature>
<evidence type="ECO:0000313" key="3">
    <source>
        <dbReference type="Proteomes" id="UP000265515"/>
    </source>
</evidence>
<comment type="caution">
    <text evidence="2">The sequence shown here is derived from an EMBL/GenBank/DDBJ whole genome shotgun (WGS) entry which is preliminary data.</text>
</comment>
<proteinExistence type="predicted"/>